<dbReference type="Proteomes" id="UP000037751">
    <property type="component" value="Unassembled WGS sequence"/>
</dbReference>
<evidence type="ECO:0000256" key="5">
    <source>
        <dbReference type="SAM" id="MobiDB-lite"/>
    </source>
</evidence>
<dbReference type="GeneID" id="28729485"/>
<keyword evidence="4 6" id="KW-0472">Membrane</keyword>
<feature type="transmembrane region" description="Helical" evidence="6">
    <location>
        <begin position="75"/>
        <end position="94"/>
    </location>
</feature>
<feature type="compositionally biased region" description="Low complexity" evidence="5">
    <location>
        <begin position="1"/>
        <end position="10"/>
    </location>
</feature>
<dbReference type="STRING" id="77020.A0A0M9VRF8"/>
<feature type="region of interest" description="Disordered" evidence="5">
    <location>
        <begin position="1"/>
        <end position="29"/>
    </location>
</feature>
<evidence type="ECO:0000256" key="1">
    <source>
        <dbReference type="ARBA" id="ARBA00004141"/>
    </source>
</evidence>
<feature type="transmembrane region" description="Helical" evidence="6">
    <location>
        <begin position="315"/>
        <end position="331"/>
    </location>
</feature>
<evidence type="ECO:0000313" key="9">
    <source>
        <dbReference type="Proteomes" id="UP000037751"/>
    </source>
</evidence>
<keyword evidence="3 6" id="KW-1133">Transmembrane helix</keyword>
<organism evidence="8 9">
    <name type="scientific">Malassezia pachydermatis</name>
    <dbReference type="NCBI Taxonomy" id="77020"/>
    <lineage>
        <taxon>Eukaryota</taxon>
        <taxon>Fungi</taxon>
        <taxon>Dikarya</taxon>
        <taxon>Basidiomycota</taxon>
        <taxon>Ustilaginomycotina</taxon>
        <taxon>Malasseziomycetes</taxon>
        <taxon>Malasseziales</taxon>
        <taxon>Malasseziaceae</taxon>
        <taxon>Malassezia</taxon>
    </lineage>
</organism>
<dbReference type="AlphaFoldDB" id="A0A0M9VRF8"/>
<dbReference type="EMBL" id="LGAV01000001">
    <property type="protein sequence ID" value="KOS16543.1"/>
    <property type="molecule type" value="Genomic_DNA"/>
</dbReference>
<dbReference type="RefSeq" id="XP_017994175.1">
    <property type="nucleotide sequence ID" value="XM_018137609.1"/>
</dbReference>
<evidence type="ECO:0000256" key="4">
    <source>
        <dbReference type="ARBA" id="ARBA00023136"/>
    </source>
</evidence>
<feature type="domain" description="Sugar phosphate transporter" evidence="7">
    <location>
        <begin position="48"/>
        <end position="331"/>
    </location>
</feature>
<accession>A0A0M9VRF8</accession>
<dbReference type="OrthoDB" id="6418713at2759"/>
<dbReference type="Pfam" id="PF03151">
    <property type="entry name" value="TPT"/>
    <property type="match status" value="1"/>
</dbReference>
<keyword evidence="2 6" id="KW-0812">Transmembrane</keyword>
<name>A0A0M9VRF8_9BASI</name>
<dbReference type="VEuPathDB" id="FungiDB:Malapachy_3131"/>
<reference evidence="8 9" key="1">
    <citation type="submission" date="2015-07" db="EMBL/GenBank/DDBJ databases">
        <title>Draft Genome Sequence of Malassezia furfur CBS1878 and Malassezia pachydermatis CBS1879.</title>
        <authorList>
            <person name="Triana S."/>
            <person name="Ohm R."/>
            <person name="Gonzalez A."/>
            <person name="DeCock H."/>
            <person name="Restrepo S."/>
            <person name="Celis A."/>
        </authorList>
    </citation>
    <scope>NUCLEOTIDE SEQUENCE [LARGE SCALE GENOMIC DNA]</scope>
    <source>
        <strain evidence="8 9">CBS 1879</strain>
    </source>
</reference>
<comment type="subcellular location">
    <subcellularLocation>
        <location evidence="1">Membrane</location>
        <topology evidence="1">Multi-pass membrane protein</topology>
    </subcellularLocation>
</comment>
<feature type="transmembrane region" description="Helical" evidence="6">
    <location>
        <begin position="171"/>
        <end position="190"/>
    </location>
</feature>
<feature type="transmembrane region" description="Helical" evidence="6">
    <location>
        <begin position="43"/>
        <end position="63"/>
    </location>
</feature>
<evidence type="ECO:0000256" key="6">
    <source>
        <dbReference type="SAM" id="Phobius"/>
    </source>
</evidence>
<dbReference type="InterPro" id="IPR004853">
    <property type="entry name" value="Sugar_P_trans_dom"/>
</dbReference>
<feature type="transmembrane region" description="Helical" evidence="6">
    <location>
        <begin position="259"/>
        <end position="281"/>
    </location>
</feature>
<gene>
    <name evidence="8" type="ORF">Malapachy_3131</name>
</gene>
<proteinExistence type="predicted"/>
<dbReference type="GO" id="GO:0016020">
    <property type="term" value="C:membrane"/>
    <property type="evidence" value="ECO:0007669"/>
    <property type="project" value="UniProtKB-SubCell"/>
</dbReference>
<feature type="compositionally biased region" description="Basic and acidic residues" evidence="5">
    <location>
        <begin position="15"/>
        <end position="27"/>
    </location>
</feature>
<sequence>MSQPASSSASAPPPEKAHADNVSKDDAGLPQPAVQQRAANKRMLHPSVIIAIWIAFSSGVIVYNKYLLVNLNFPYPVFLTTFHMAFAAVGTRLLARYTTMLKGLSNVEMTMERWYRNILPIGALFSASLILSNIAYLHLSVPFIQMLKAFTPVAVLIISFSFGLKQMSTTLTAIVMMISFGVAMASYGELEFNMTGFVYQVLAIAFESTRLVMVQVLLQGLKMDPLVSLYYFSPVCAAFNMVVLPFSEGLAPFRALASLGPLVLLSNAGVAFGLNIASVFLIGAASSLTLTLAGVLKDILLILGSMWLLGSTVTGLQFVGYGIALGGLVLFKTHKG</sequence>
<feature type="transmembrane region" description="Helical" evidence="6">
    <location>
        <begin position="114"/>
        <end position="137"/>
    </location>
</feature>
<keyword evidence="9" id="KW-1185">Reference proteome</keyword>
<comment type="caution">
    <text evidence="8">The sequence shown here is derived from an EMBL/GenBank/DDBJ whole genome shotgun (WGS) entry which is preliminary data.</text>
</comment>
<evidence type="ECO:0000259" key="7">
    <source>
        <dbReference type="Pfam" id="PF03151"/>
    </source>
</evidence>
<dbReference type="InterPro" id="IPR050186">
    <property type="entry name" value="TPT_transporter"/>
</dbReference>
<protein>
    <submittedName>
        <fullName evidence="8">Tpt-domain-containing protein</fullName>
    </submittedName>
</protein>
<dbReference type="PANTHER" id="PTHR11132">
    <property type="entry name" value="SOLUTE CARRIER FAMILY 35"/>
    <property type="match status" value="1"/>
</dbReference>
<evidence type="ECO:0000313" key="8">
    <source>
        <dbReference type="EMBL" id="KOS16543.1"/>
    </source>
</evidence>
<feature type="transmembrane region" description="Helical" evidence="6">
    <location>
        <begin position="143"/>
        <end position="164"/>
    </location>
</feature>
<feature type="transmembrane region" description="Helical" evidence="6">
    <location>
        <begin position="229"/>
        <end position="247"/>
    </location>
</feature>
<evidence type="ECO:0000256" key="2">
    <source>
        <dbReference type="ARBA" id="ARBA00022692"/>
    </source>
</evidence>
<evidence type="ECO:0000256" key="3">
    <source>
        <dbReference type="ARBA" id="ARBA00022989"/>
    </source>
</evidence>